<reference evidence="2 3" key="1">
    <citation type="submission" date="2019-05" db="EMBL/GenBank/DDBJ databases">
        <title>Georgenia *** sp. nov., and Georgenia *** sp. nov., isolated from the intestinal contents of plateau pika (Ochotona curzoniae) in the Qinghai-Tibet plateau of China.</title>
        <authorList>
            <person name="Tian Z."/>
        </authorList>
    </citation>
    <scope>NUCLEOTIDE SEQUENCE [LARGE SCALE GENOMIC DNA]</scope>
    <source>
        <strain evidence="2 3">Z443</strain>
    </source>
</reference>
<keyword evidence="1" id="KW-0812">Transmembrane</keyword>
<feature type="transmembrane region" description="Helical" evidence="1">
    <location>
        <begin position="71"/>
        <end position="93"/>
    </location>
</feature>
<organism evidence="2 3">
    <name type="scientific">Georgenia yuyongxinii</name>
    <dbReference type="NCBI Taxonomy" id="2589797"/>
    <lineage>
        <taxon>Bacteria</taxon>
        <taxon>Bacillati</taxon>
        <taxon>Actinomycetota</taxon>
        <taxon>Actinomycetes</taxon>
        <taxon>Micrococcales</taxon>
        <taxon>Bogoriellaceae</taxon>
        <taxon>Georgenia</taxon>
    </lineage>
</organism>
<dbReference type="NCBIfam" id="NF007459">
    <property type="entry name" value="PRK10034.1"/>
    <property type="match status" value="1"/>
</dbReference>
<accession>A0A5B8C522</accession>
<dbReference type="AlphaFoldDB" id="A0A5B8C522"/>
<feature type="transmembrane region" description="Helical" evidence="1">
    <location>
        <begin position="30"/>
        <end position="51"/>
    </location>
</feature>
<keyword evidence="1" id="KW-0472">Membrane</keyword>
<dbReference type="RefSeq" id="WP_139927867.1">
    <property type="nucleotide sequence ID" value="NZ_CP040915.1"/>
</dbReference>
<dbReference type="Proteomes" id="UP000314616">
    <property type="component" value="Chromosome"/>
</dbReference>
<dbReference type="PANTHER" id="PTHR30354">
    <property type="entry name" value="GNT FAMILY GLUCONATE TRANSPORTER"/>
    <property type="match status" value="1"/>
</dbReference>
<feature type="transmembrane region" description="Helical" evidence="1">
    <location>
        <begin position="6"/>
        <end position="23"/>
    </location>
</feature>
<dbReference type="KEGG" id="gyu:FE374_07115"/>
<sequence>MEWVHILFVVLGIALMLFLNIKFNVNAMLALLLATLFIGFLEMGGIALGWLPTPEGGLNPAVILETIQTGFGSTLGSLAIIVVFGAVIGKLMVDSGAANQIAETLIARFGIRFVKIAMVIAGSVFGLAMFYEVAFIIMAPLIVAVAHEAKMPFMKIAIPAVAATTTAHSLFVPQPGPVALVEAYNADTGMVYIYGILVAIPTIAVTGWVLPRLLGNLDYPVPKLLQAENEVPVSMRPSFGISMLVPLIPAIIMIGATIANAFLVEGTTVHMWVNFVGSPIVAISLAMIAAFYFFGTARRRSFEWVMDSFGGAVKAIAMVVLIIGAGGALKQMIIATGIGDYIGTLMSGSSANPYIMAWLITVLIRLATGQGVVSAMTAAGIIGSAVIDPATGQMVAGVDPALLVLATAAGSNTLTHVNDASFWLFKGYFDLSVKDTLKTWGLLELCNSLVGLGVVLLLSLFVGG</sequence>
<feature type="transmembrane region" description="Helical" evidence="1">
    <location>
        <begin position="315"/>
        <end position="339"/>
    </location>
</feature>
<feature type="transmembrane region" description="Helical" evidence="1">
    <location>
        <begin position="269"/>
        <end position="294"/>
    </location>
</feature>
<feature type="transmembrane region" description="Helical" evidence="1">
    <location>
        <begin position="244"/>
        <end position="263"/>
    </location>
</feature>
<dbReference type="PIRSF" id="PIRSF002746">
    <property type="entry name" value="Gluconate_transporter"/>
    <property type="match status" value="1"/>
</dbReference>
<dbReference type="GO" id="GO:0015128">
    <property type="term" value="F:gluconate transmembrane transporter activity"/>
    <property type="evidence" value="ECO:0007669"/>
    <property type="project" value="InterPro"/>
</dbReference>
<dbReference type="InterPro" id="IPR003474">
    <property type="entry name" value="Glcn_transporter"/>
</dbReference>
<dbReference type="OrthoDB" id="4325159at2"/>
<dbReference type="Pfam" id="PF02447">
    <property type="entry name" value="GntP_permease"/>
    <property type="match status" value="1"/>
</dbReference>
<evidence type="ECO:0000256" key="1">
    <source>
        <dbReference type="SAM" id="Phobius"/>
    </source>
</evidence>
<feature type="transmembrane region" description="Helical" evidence="1">
    <location>
        <begin position="442"/>
        <end position="462"/>
    </location>
</feature>
<protein>
    <submittedName>
        <fullName evidence="2">Gluconate permease GntP</fullName>
    </submittedName>
</protein>
<gene>
    <name evidence="2" type="primary">gntP</name>
    <name evidence="2" type="ORF">FE374_07115</name>
</gene>
<dbReference type="EMBL" id="CP040915">
    <property type="protein sequence ID" value="QDC24425.1"/>
    <property type="molecule type" value="Genomic_DNA"/>
</dbReference>
<feature type="transmembrane region" description="Helical" evidence="1">
    <location>
        <begin position="128"/>
        <end position="146"/>
    </location>
</feature>
<dbReference type="GO" id="GO:0005886">
    <property type="term" value="C:plasma membrane"/>
    <property type="evidence" value="ECO:0007669"/>
    <property type="project" value="TreeGrafter"/>
</dbReference>
<evidence type="ECO:0000313" key="2">
    <source>
        <dbReference type="EMBL" id="QDC24425.1"/>
    </source>
</evidence>
<proteinExistence type="predicted"/>
<feature type="transmembrane region" description="Helical" evidence="1">
    <location>
        <begin position="351"/>
        <end position="368"/>
    </location>
</feature>
<dbReference type="NCBIfam" id="TIGR00791">
    <property type="entry name" value="gntP"/>
    <property type="match status" value="1"/>
</dbReference>
<name>A0A5B8C522_9MICO</name>
<feature type="transmembrane region" description="Helical" evidence="1">
    <location>
        <begin position="191"/>
        <end position="210"/>
    </location>
</feature>
<evidence type="ECO:0000313" key="3">
    <source>
        <dbReference type="Proteomes" id="UP000314616"/>
    </source>
</evidence>
<keyword evidence="1" id="KW-1133">Transmembrane helix</keyword>
<dbReference type="PANTHER" id="PTHR30354:SF20">
    <property type="entry name" value="HIGH-AFFINITY GLUCONATE TRANSPORTER"/>
    <property type="match status" value="1"/>
</dbReference>